<dbReference type="Pfam" id="PF02653">
    <property type="entry name" value="BPD_transp_2"/>
    <property type="match status" value="1"/>
</dbReference>
<feature type="transmembrane region" description="Helical" evidence="8">
    <location>
        <begin position="83"/>
        <end position="107"/>
    </location>
</feature>
<dbReference type="PANTHER" id="PTHR32196:SF21">
    <property type="entry name" value="ABC TRANSPORTER PERMEASE PROTEIN YPHD-RELATED"/>
    <property type="match status" value="1"/>
</dbReference>
<comment type="subcellular location">
    <subcellularLocation>
        <location evidence="1">Cell membrane</location>
        <topology evidence="1">Multi-pass membrane protein</topology>
    </subcellularLocation>
</comment>
<feature type="transmembrane region" description="Helical" evidence="8">
    <location>
        <begin position="247"/>
        <end position="265"/>
    </location>
</feature>
<dbReference type="CDD" id="cd06579">
    <property type="entry name" value="TM_PBP1_transp_AraH_like"/>
    <property type="match status" value="1"/>
</dbReference>
<evidence type="ECO:0000256" key="8">
    <source>
        <dbReference type="SAM" id="Phobius"/>
    </source>
</evidence>
<sequence length="326" mass="33243">MSAVGAEGPRIRPAFDLLRFGIPLALVLVVAVFSVLAPGFLTLGNITGVLVNNVALTAIVAIAMTLTVASGGTDLSVGTAVDLGSLAFVSAVSSGQPVALACLYGVGAGIGTGLFNAVLIARLSITPFLATLGTLFIGHSLQQLTTDGGNPVYVPAGSIPPALAFIGHGTILGVPVSLLLVAVLALGAWLLLEKSSFGRTVLAVGTQEEVARYSGLPVRRILAIVYILSGAVAAVTGILLSSNVNAYVPYSGNAYLLNAIGAAFIGTSLSRNRRASIAGTILGVLLFGFVSNGLLLIGWNFYWQQVGAGVLIFLALLLAFAGRREN</sequence>
<evidence type="ECO:0000313" key="9">
    <source>
        <dbReference type="EMBL" id="MEW9307561.1"/>
    </source>
</evidence>
<accession>A0ABV3PPI2</accession>
<proteinExistence type="predicted"/>
<reference evidence="9 10" key="1">
    <citation type="submission" date="2024-07" db="EMBL/GenBank/DDBJ databases">
        <title>Description of Labrys sedimenti sp. nov., isolated from a diclofenac-degrading enrichment culture.</title>
        <authorList>
            <person name="Tancsics A."/>
            <person name="Csepanyi A."/>
        </authorList>
    </citation>
    <scope>NUCLEOTIDE SEQUENCE [LARGE SCALE GENOMIC DNA]</scope>
    <source>
        <strain evidence="9 10">LMG 23578</strain>
    </source>
</reference>
<evidence type="ECO:0000256" key="2">
    <source>
        <dbReference type="ARBA" id="ARBA00022448"/>
    </source>
</evidence>
<keyword evidence="2" id="KW-0813">Transport</keyword>
<keyword evidence="4" id="KW-0997">Cell inner membrane</keyword>
<feature type="transmembrane region" description="Helical" evidence="8">
    <location>
        <begin position="221"/>
        <end position="241"/>
    </location>
</feature>
<evidence type="ECO:0000256" key="7">
    <source>
        <dbReference type="ARBA" id="ARBA00023136"/>
    </source>
</evidence>
<dbReference type="InterPro" id="IPR001851">
    <property type="entry name" value="ABC_transp_permease"/>
</dbReference>
<dbReference type="EMBL" id="JBFNQD010000006">
    <property type="protein sequence ID" value="MEW9307561.1"/>
    <property type="molecule type" value="Genomic_DNA"/>
</dbReference>
<evidence type="ECO:0000256" key="1">
    <source>
        <dbReference type="ARBA" id="ARBA00004651"/>
    </source>
</evidence>
<evidence type="ECO:0000256" key="4">
    <source>
        <dbReference type="ARBA" id="ARBA00022519"/>
    </source>
</evidence>
<keyword evidence="5 8" id="KW-0812">Transmembrane</keyword>
<dbReference type="Proteomes" id="UP001555786">
    <property type="component" value="Unassembled WGS sequence"/>
</dbReference>
<feature type="transmembrane region" description="Helical" evidence="8">
    <location>
        <begin position="20"/>
        <end position="43"/>
    </location>
</feature>
<feature type="transmembrane region" description="Helical" evidence="8">
    <location>
        <begin position="277"/>
        <end position="296"/>
    </location>
</feature>
<keyword evidence="10" id="KW-1185">Reference proteome</keyword>
<feature type="transmembrane region" description="Helical" evidence="8">
    <location>
        <begin position="162"/>
        <end position="192"/>
    </location>
</feature>
<feature type="transmembrane region" description="Helical" evidence="8">
    <location>
        <begin position="50"/>
        <end position="71"/>
    </location>
</feature>
<feature type="transmembrane region" description="Helical" evidence="8">
    <location>
        <begin position="119"/>
        <end position="142"/>
    </location>
</feature>
<evidence type="ECO:0000256" key="3">
    <source>
        <dbReference type="ARBA" id="ARBA00022475"/>
    </source>
</evidence>
<evidence type="ECO:0000313" key="10">
    <source>
        <dbReference type="Proteomes" id="UP001555786"/>
    </source>
</evidence>
<evidence type="ECO:0000256" key="6">
    <source>
        <dbReference type="ARBA" id="ARBA00022989"/>
    </source>
</evidence>
<organism evidence="9 10">
    <name type="scientific">Labrys neptuniae</name>
    <dbReference type="NCBI Taxonomy" id="376174"/>
    <lineage>
        <taxon>Bacteria</taxon>
        <taxon>Pseudomonadati</taxon>
        <taxon>Pseudomonadota</taxon>
        <taxon>Alphaproteobacteria</taxon>
        <taxon>Hyphomicrobiales</taxon>
        <taxon>Xanthobacteraceae</taxon>
        <taxon>Labrys</taxon>
    </lineage>
</organism>
<dbReference type="PANTHER" id="PTHR32196">
    <property type="entry name" value="ABC TRANSPORTER PERMEASE PROTEIN YPHD-RELATED-RELATED"/>
    <property type="match status" value="1"/>
</dbReference>
<comment type="caution">
    <text evidence="9">The sequence shown here is derived from an EMBL/GenBank/DDBJ whole genome shotgun (WGS) entry which is preliminary data.</text>
</comment>
<protein>
    <submittedName>
        <fullName evidence="9">ABC transporter permease</fullName>
    </submittedName>
</protein>
<gene>
    <name evidence="9" type="ORF">ABXS05_18555</name>
</gene>
<keyword evidence="6 8" id="KW-1133">Transmembrane helix</keyword>
<keyword evidence="3" id="KW-1003">Cell membrane</keyword>
<feature type="transmembrane region" description="Helical" evidence="8">
    <location>
        <begin position="302"/>
        <end position="321"/>
    </location>
</feature>
<keyword evidence="7 8" id="KW-0472">Membrane</keyword>
<name>A0ABV3PPI2_9HYPH</name>
<dbReference type="RefSeq" id="WP_367624971.1">
    <property type="nucleotide sequence ID" value="NZ_JBFNQD010000006.1"/>
</dbReference>
<evidence type="ECO:0000256" key="5">
    <source>
        <dbReference type="ARBA" id="ARBA00022692"/>
    </source>
</evidence>